<evidence type="ECO:0000313" key="2">
    <source>
        <dbReference type="EMBL" id="OMJ19131.1"/>
    </source>
</evidence>
<name>A0A1R1XWT9_9FUNG</name>
<evidence type="ECO:0000313" key="3">
    <source>
        <dbReference type="Proteomes" id="UP000187283"/>
    </source>
</evidence>
<keyword evidence="3" id="KW-1185">Reference proteome</keyword>
<comment type="caution">
    <text evidence="2">The sequence shown here is derived from an EMBL/GenBank/DDBJ whole genome shotgun (WGS) entry which is preliminary data.</text>
</comment>
<sequence>MTALKASNTIKPANSKTSAPTTIDLNPTNRIKSAGESQTGGYRRGFDNRDNNQAARARAESRAAGGRLLSEADDIAAAEADAGVRPLRAAAERGEQLDQVAEQVADNRLQRVHERDGQPAVRPAPEKHPQLQLHRTRRVPAHRRPEPLLRLGTE</sequence>
<feature type="compositionally biased region" description="Basic and acidic residues" evidence="1">
    <location>
        <begin position="143"/>
        <end position="154"/>
    </location>
</feature>
<organism evidence="2 3">
    <name type="scientific">Smittium culicis</name>
    <dbReference type="NCBI Taxonomy" id="133412"/>
    <lineage>
        <taxon>Eukaryota</taxon>
        <taxon>Fungi</taxon>
        <taxon>Fungi incertae sedis</taxon>
        <taxon>Zoopagomycota</taxon>
        <taxon>Kickxellomycotina</taxon>
        <taxon>Harpellomycetes</taxon>
        <taxon>Harpellales</taxon>
        <taxon>Legeriomycetaceae</taxon>
        <taxon>Smittium</taxon>
    </lineage>
</organism>
<feature type="compositionally biased region" description="Low complexity" evidence="1">
    <location>
        <begin position="51"/>
        <end position="67"/>
    </location>
</feature>
<dbReference type="AlphaFoldDB" id="A0A1R1XWT9"/>
<proteinExistence type="predicted"/>
<evidence type="ECO:0000256" key="1">
    <source>
        <dbReference type="SAM" id="MobiDB-lite"/>
    </source>
</evidence>
<feature type="compositionally biased region" description="Polar residues" evidence="1">
    <location>
        <begin position="1"/>
        <end position="40"/>
    </location>
</feature>
<protein>
    <submittedName>
        <fullName evidence="2">Uncharacterized protein</fullName>
    </submittedName>
</protein>
<feature type="region of interest" description="Disordered" evidence="1">
    <location>
        <begin position="113"/>
        <end position="154"/>
    </location>
</feature>
<dbReference type="Proteomes" id="UP000187283">
    <property type="component" value="Unassembled WGS sequence"/>
</dbReference>
<dbReference type="EMBL" id="LSSN01001571">
    <property type="protein sequence ID" value="OMJ19131.1"/>
    <property type="molecule type" value="Genomic_DNA"/>
</dbReference>
<feature type="region of interest" description="Disordered" evidence="1">
    <location>
        <begin position="1"/>
        <end position="67"/>
    </location>
</feature>
<gene>
    <name evidence="2" type="ORF">AYI70_g4915</name>
</gene>
<reference evidence="2 3" key="1">
    <citation type="submission" date="2017-01" db="EMBL/GenBank/DDBJ databases">
        <authorList>
            <person name="Mah S.A."/>
            <person name="Swanson W.J."/>
            <person name="Moy G.W."/>
            <person name="Vacquier V.D."/>
        </authorList>
    </citation>
    <scope>NUCLEOTIDE SEQUENCE [LARGE SCALE GENOMIC DNA]</scope>
    <source>
        <strain evidence="2 3">GSMNP</strain>
    </source>
</reference>
<accession>A0A1R1XWT9</accession>